<dbReference type="EMBL" id="JYDL01000073">
    <property type="protein sequence ID" value="KRX18413.1"/>
    <property type="molecule type" value="Genomic_DNA"/>
</dbReference>
<name>A0A0V0RV83_9BILA</name>
<comment type="caution">
    <text evidence="1">The sequence shown here is derived from an EMBL/GenBank/DDBJ whole genome shotgun (WGS) entry which is preliminary data.</text>
</comment>
<gene>
    <name evidence="1" type="ORF">T07_8927</name>
</gene>
<sequence>MFAEIVIEHRGKEKDRSSICCGRIFQTVIAGYYHFKIDVIIILPVCTDCTGKCAISNCRLDIEGTCVVNYPNDDSI</sequence>
<evidence type="ECO:0000313" key="1">
    <source>
        <dbReference type="EMBL" id="KRX18413.1"/>
    </source>
</evidence>
<dbReference type="Proteomes" id="UP000054630">
    <property type="component" value="Unassembled WGS sequence"/>
</dbReference>
<reference evidence="1 2" key="1">
    <citation type="submission" date="2015-01" db="EMBL/GenBank/DDBJ databases">
        <title>Evolution of Trichinella species and genotypes.</title>
        <authorList>
            <person name="Korhonen P.K."/>
            <person name="Edoardo P."/>
            <person name="Giuseppe L.R."/>
            <person name="Gasser R.B."/>
        </authorList>
    </citation>
    <scope>NUCLEOTIDE SEQUENCE [LARGE SCALE GENOMIC DNA]</scope>
    <source>
        <strain evidence="1">ISS37</strain>
    </source>
</reference>
<accession>A0A0V0RV83</accession>
<protein>
    <submittedName>
        <fullName evidence="1">Uncharacterized protein</fullName>
    </submittedName>
</protein>
<evidence type="ECO:0000313" key="2">
    <source>
        <dbReference type="Proteomes" id="UP000054630"/>
    </source>
</evidence>
<keyword evidence="2" id="KW-1185">Reference proteome</keyword>
<organism evidence="1 2">
    <name type="scientific">Trichinella nelsoni</name>
    <dbReference type="NCBI Taxonomy" id="6336"/>
    <lineage>
        <taxon>Eukaryota</taxon>
        <taxon>Metazoa</taxon>
        <taxon>Ecdysozoa</taxon>
        <taxon>Nematoda</taxon>
        <taxon>Enoplea</taxon>
        <taxon>Dorylaimia</taxon>
        <taxon>Trichinellida</taxon>
        <taxon>Trichinellidae</taxon>
        <taxon>Trichinella</taxon>
    </lineage>
</organism>
<dbReference type="AlphaFoldDB" id="A0A0V0RV83"/>
<proteinExistence type="predicted"/>